<dbReference type="AlphaFoldDB" id="A0A7R9VMM3"/>
<sequence>MVFFAMIVIWRHTTWKLLHLETASVSGAVTVCACVPQCLPRPRLRRGIERSHADLALPRYSHLLLAFGGATRDLHAAMAGADATAAKSPEDYFNMFLSVCPGGAVGGGGGGGALRTEDELLMALGYLRPAILQYGGNTHAAGQGKDK</sequence>
<dbReference type="Gene3D" id="3.40.1280.10">
    <property type="match status" value="1"/>
</dbReference>
<dbReference type="InterPro" id="IPR029026">
    <property type="entry name" value="tRNA_m1G_MTases_N"/>
</dbReference>
<accession>A0A7R9VMM3</accession>
<evidence type="ECO:0000313" key="1">
    <source>
        <dbReference type="EMBL" id="CAD8299361.1"/>
    </source>
</evidence>
<organism evidence="1">
    <name type="scientific">Chlamydomonas euryale</name>
    <dbReference type="NCBI Taxonomy" id="1486919"/>
    <lineage>
        <taxon>Eukaryota</taxon>
        <taxon>Viridiplantae</taxon>
        <taxon>Chlorophyta</taxon>
        <taxon>core chlorophytes</taxon>
        <taxon>Chlorophyceae</taxon>
        <taxon>CS clade</taxon>
        <taxon>Chlamydomonadales</taxon>
        <taxon>Chlamydomonadaceae</taxon>
        <taxon>Chlamydomonas</taxon>
    </lineage>
</organism>
<gene>
    <name evidence="1" type="ORF">CEUR00632_LOCUS15010</name>
</gene>
<dbReference type="EMBL" id="HBEC01032414">
    <property type="protein sequence ID" value="CAD8299361.1"/>
    <property type="molecule type" value="Transcribed_RNA"/>
</dbReference>
<proteinExistence type="predicted"/>
<reference evidence="1" key="1">
    <citation type="submission" date="2021-01" db="EMBL/GenBank/DDBJ databases">
        <authorList>
            <person name="Corre E."/>
            <person name="Pelletier E."/>
            <person name="Niang G."/>
            <person name="Scheremetjew M."/>
            <person name="Finn R."/>
            <person name="Kale V."/>
            <person name="Holt S."/>
            <person name="Cochrane G."/>
            <person name="Meng A."/>
            <person name="Brown T."/>
            <person name="Cohen L."/>
        </authorList>
    </citation>
    <scope>NUCLEOTIDE SEQUENCE</scope>
    <source>
        <strain evidence="1">CCMP219</strain>
    </source>
</reference>
<protein>
    <submittedName>
        <fullName evidence="1">Uncharacterized protein</fullName>
    </submittedName>
</protein>
<name>A0A7R9VMM3_9CHLO</name>